<dbReference type="Pfam" id="PF13855">
    <property type="entry name" value="LRR_8"/>
    <property type="match status" value="1"/>
</dbReference>
<keyword evidence="8" id="KW-1185">Reference proteome</keyword>
<evidence type="ECO:0008006" key="9">
    <source>
        <dbReference type="Google" id="ProtNLM"/>
    </source>
</evidence>
<dbReference type="SUPFAM" id="SSF52058">
    <property type="entry name" value="L domain-like"/>
    <property type="match status" value="1"/>
</dbReference>
<dbReference type="EMBL" id="JAKCXM010002948">
    <property type="protein sequence ID" value="KAJ0389890.1"/>
    <property type="molecule type" value="Genomic_DNA"/>
</dbReference>
<comment type="subcellular location">
    <subcellularLocation>
        <location evidence="1">Membrane</location>
    </subcellularLocation>
</comment>
<keyword evidence="3" id="KW-0677">Repeat</keyword>
<evidence type="ECO:0000313" key="8">
    <source>
        <dbReference type="Proteomes" id="UP001209570"/>
    </source>
</evidence>
<evidence type="ECO:0000256" key="5">
    <source>
        <dbReference type="ARBA" id="ARBA00023136"/>
    </source>
</evidence>
<dbReference type="Proteomes" id="UP001209570">
    <property type="component" value="Unassembled WGS sequence"/>
</dbReference>
<reference evidence="7" key="1">
    <citation type="submission" date="2021-12" db="EMBL/GenBank/DDBJ databases">
        <title>Prjna785345.</title>
        <authorList>
            <person name="Rujirawat T."/>
            <person name="Krajaejun T."/>
        </authorList>
    </citation>
    <scope>NUCLEOTIDE SEQUENCE</scope>
    <source>
        <strain evidence="7">Pi057C3</strain>
    </source>
</reference>
<dbReference type="GO" id="GO:0016020">
    <property type="term" value="C:membrane"/>
    <property type="evidence" value="ECO:0007669"/>
    <property type="project" value="UniProtKB-SubCell"/>
</dbReference>
<keyword evidence="6" id="KW-0732">Signal</keyword>
<feature type="chain" id="PRO_5041940853" description="Leucine-rich repeat-containing N-terminal plant-type domain-containing protein" evidence="6">
    <location>
        <begin position="24"/>
        <end position="153"/>
    </location>
</feature>
<dbReference type="FunFam" id="3.80.10.10:FF:000129">
    <property type="entry name" value="Leucine-rich repeat receptor-like kinase"/>
    <property type="match status" value="1"/>
</dbReference>
<accession>A0AAD5LR83</accession>
<sequence>MATRSALVVATVIALSVANAAQATSRSELGALKLLFWATEGAQWANTWDVQRPEADPCIENWYGIRCDDDGHIISIRLPRNNLIGYIPVEFPRPALSYLRELDLSSNFLTGAVPASISRLTSLRVLRLDNNWFIGKLPSSLSQLSDLEYLYVR</sequence>
<dbReference type="InterPro" id="IPR050994">
    <property type="entry name" value="At_inactive_RLKs"/>
</dbReference>
<dbReference type="PANTHER" id="PTHR48010:SF58">
    <property type="entry name" value="RECEPTOR PROTEIN KINASE-LIKE PROTEIN ZAR1"/>
    <property type="match status" value="1"/>
</dbReference>
<keyword evidence="4" id="KW-1133">Transmembrane helix</keyword>
<evidence type="ECO:0000256" key="6">
    <source>
        <dbReference type="SAM" id="SignalP"/>
    </source>
</evidence>
<evidence type="ECO:0000256" key="2">
    <source>
        <dbReference type="ARBA" id="ARBA00022692"/>
    </source>
</evidence>
<gene>
    <name evidence="7" type="ORF">P43SY_011617</name>
</gene>
<dbReference type="InterPro" id="IPR001611">
    <property type="entry name" value="Leu-rich_rpt"/>
</dbReference>
<name>A0AAD5LR83_PYTIN</name>
<evidence type="ECO:0000313" key="7">
    <source>
        <dbReference type="EMBL" id="KAJ0389890.1"/>
    </source>
</evidence>
<protein>
    <recommendedName>
        <fullName evidence="9">Leucine-rich repeat-containing N-terminal plant-type domain-containing protein</fullName>
    </recommendedName>
</protein>
<keyword evidence="2" id="KW-0812">Transmembrane</keyword>
<evidence type="ECO:0000256" key="1">
    <source>
        <dbReference type="ARBA" id="ARBA00004370"/>
    </source>
</evidence>
<dbReference type="Gene3D" id="3.80.10.10">
    <property type="entry name" value="Ribonuclease Inhibitor"/>
    <property type="match status" value="1"/>
</dbReference>
<dbReference type="AlphaFoldDB" id="A0AAD5LR83"/>
<evidence type="ECO:0000256" key="3">
    <source>
        <dbReference type="ARBA" id="ARBA00022737"/>
    </source>
</evidence>
<proteinExistence type="predicted"/>
<evidence type="ECO:0000256" key="4">
    <source>
        <dbReference type="ARBA" id="ARBA00022989"/>
    </source>
</evidence>
<dbReference type="PANTHER" id="PTHR48010">
    <property type="entry name" value="OS05G0588300 PROTEIN"/>
    <property type="match status" value="1"/>
</dbReference>
<organism evidence="7 8">
    <name type="scientific">Pythium insidiosum</name>
    <name type="common">Pythiosis disease agent</name>
    <dbReference type="NCBI Taxonomy" id="114742"/>
    <lineage>
        <taxon>Eukaryota</taxon>
        <taxon>Sar</taxon>
        <taxon>Stramenopiles</taxon>
        <taxon>Oomycota</taxon>
        <taxon>Peronosporomycetes</taxon>
        <taxon>Pythiales</taxon>
        <taxon>Pythiaceae</taxon>
        <taxon>Pythium</taxon>
    </lineage>
</organism>
<feature type="signal peptide" evidence="6">
    <location>
        <begin position="1"/>
        <end position="23"/>
    </location>
</feature>
<dbReference type="InterPro" id="IPR032675">
    <property type="entry name" value="LRR_dom_sf"/>
</dbReference>
<comment type="caution">
    <text evidence="7">The sequence shown here is derived from an EMBL/GenBank/DDBJ whole genome shotgun (WGS) entry which is preliminary data.</text>
</comment>
<keyword evidence="5" id="KW-0472">Membrane</keyword>